<accession>A0A8S1SMN1</accession>
<evidence type="ECO:0000256" key="4">
    <source>
        <dbReference type="ARBA" id="ARBA00023002"/>
    </source>
</evidence>
<dbReference type="PANTHER" id="PTHR24291:SF50">
    <property type="entry name" value="BIFUNCTIONAL ALBAFLAVENONE MONOOXYGENASE_TERPENE SYNTHASE"/>
    <property type="match status" value="1"/>
</dbReference>
<evidence type="ECO:0000256" key="5">
    <source>
        <dbReference type="ARBA" id="ARBA00023004"/>
    </source>
</evidence>
<keyword evidence="9" id="KW-1185">Reference proteome</keyword>
<dbReference type="OMA" id="ASTHPMP"/>
<dbReference type="CDD" id="cd20621">
    <property type="entry name" value="CYP5011A1-like"/>
    <property type="match status" value="1"/>
</dbReference>
<protein>
    <recommendedName>
        <fullName evidence="10">Cytochrome P450</fullName>
    </recommendedName>
</protein>
<evidence type="ECO:0000313" key="8">
    <source>
        <dbReference type="EMBL" id="CAD8140547.1"/>
    </source>
</evidence>
<evidence type="ECO:0000256" key="1">
    <source>
        <dbReference type="ARBA" id="ARBA00010617"/>
    </source>
</evidence>
<dbReference type="PROSITE" id="PS00086">
    <property type="entry name" value="CYTOCHROME_P450"/>
    <property type="match status" value="1"/>
</dbReference>
<keyword evidence="5 7" id="KW-0408">Iron</keyword>
<dbReference type="GO" id="GO:0004497">
    <property type="term" value="F:monooxygenase activity"/>
    <property type="evidence" value="ECO:0007669"/>
    <property type="project" value="UniProtKB-KW"/>
</dbReference>
<dbReference type="EMBL" id="CAJJDP010000010">
    <property type="protein sequence ID" value="CAD8140547.1"/>
    <property type="molecule type" value="Genomic_DNA"/>
</dbReference>
<comment type="caution">
    <text evidence="8">The sequence shown here is derived from an EMBL/GenBank/DDBJ whole genome shotgun (WGS) entry which is preliminary data.</text>
</comment>
<name>A0A8S1SMN1_PAROT</name>
<dbReference type="Pfam" id="PF00067">
    <property type="entry name" value="p450"/>
    <property type="match status" value="1"/>
</dbReference>
<proteinExistence type="inferred from homology"/>
<dbReference type="PANTHER" id="PTHR24291">
    <property type="entry name" value="CYTOCHROME P450 FAMILY 4"/>
    <property type="match status" value="1"/>
</dbReference>
<dbReference type="InterPro" id="IPR050196">
    <property type="entry name" value="Cytochrome_P450_Monoox"/>
</dbReference>
<dbReference type="OrthoDB" id="414857at2759"/>
<dbReference type="GO" id="GO:0020037">
    <property type="term" value="F:heme binding"/>
    <property type="evidence" value="ECO:0007669"/>
    <property type="project" value="InterPro"/>
</dbReference>
<sequence length="509" mass="60682">MIIPIFASLILLFLYVFVIKPLCPMIKLKMQFGQDCNMQYNFFGRDIWKRLRDMKIFNDIFWSDKEEYKKQPYKFKVSNSFWKIQIQVADPEYYKQMLHNPHYYEKANNIADKHLLQKGLIFETRDQWKAQRRILADQFQYQQLTSRLPMINKIILDGITKIGSQNNLFEQLELITGKVVIQSFFGDSMDGLKINNKDLQVEVTELINDMGELRFKSKYVFIKRLLLGTWAWNIFPIQEEMKIEQRIFKLKTMIEKVIRKRLIELRQSSTQNDQKSSNIFLDILLNDYIKNDQKKQENQAIDEVIQQFITLLFAGTDSTAVLSYHCLYYLSIHPEFQQEVRDEILSICPEEYIVEDKLKQLSKLSAFINEVLRLKNPAVNLLMRNSTQTHQVKDLTIQKNWRVIINFQFQLLSEKNFKNPNDFDYKRWLSPSPILCNNDFVYLPFSSGQRNCIGQHMALMEAKIILSQILKQYYIEPNKEVNPNWNLRFILQLQPGNCMKLFKMIEKQD</sequence>
<dbReference type="InterPro" id="IPR001128">
    <property type="entry name" value="Cyt_P450"/>
</dbReference>
<evidence type="ECO:0000256" key="2">
    <source>
        <dbReference type="ARBA" id="ARBA00022617"/>
    </source>
</evidence>
<organism evidence="8 9">
    <name type="scientific">Paramecium octaurelia</name>
    <dbReference type="NCBI Taxonomy" id="43137"/>
    <lineage>
        <taxon>Eukaryota</taxon>
        <taxon>Sar</taxon>
        <taxon>Alveolata</taxon>
        <taxon>Ciliophora</taxon>
        <taxon>Intramacronucleata</taxon>
        <taxon>Oligohymenophorea</taxon>
        <taxon>Peniculida</taxon>
        <taxon>Parameciidae</taxon>
        <taxon>Paramecium</taxon>
    </lineage>
</organism>
<keyword evidence="6 7" id="KW-0503">Monooxygenase</keyword>
<reference evidence="8" key="1">
    <citation type="submission" date="2021-01" db="EMBL/GenBank/DDBJ databases">
        <authorList>
            <consortium name="Genoscope - CEA"/>
            <person name="William W."/>
        </authorList>
    </citation>
    <scope>NUCLEOTIDE SEQUENCE</scope>
</reference>
<keyword evidence="4 7" id="KW-0560">Oxidoreductase</keyword>
<dbReference type="InterPro" id="IPR017972">
    <property type="entry name" value="Cyt_P450_CS"/>
</dbReference>
<evidence type="ECO:0000256" key="3">
    <source>
        <dbReference type="ARBA" id="ARBA00022723"/>
    </source>
</evidence>
<dbReference type="AlphaFoldDB" id="A0A8S1SMN1"/>
<keyword evidence="2 7" id="KW-0349">Heme</keyword>
<keyword evidence="3 7" id="KW-0479">Metal-binding</keyword>
<evidence type="ECO:0000256" key="7">
    <source>
        <dbReference type="RuleBase" id="RU000461"/>
    </source>
</evidence>
<dbReference type="GO" id="GO:0016705">
    <property type="term" value="F:oxidoreductase activity, acting on paired donors, with incorporation or reduction of molecular oxygen"/>
    <property type="evidence" value="ECO:0007669"/>
    <property type="project" value="InterPro"/>
</dbReference>
<gene>
    <name evidence="8" type="ORF">POCTA_138.1.T0110487</name>
</gene>
<evidence type="ECO:0000313" key="9">
    <source>
        <dbReference type="Proteomes" id="UP000683925"/>
    </source>
</evidence>
<evidence type="ECO:0000256" key="6">
    <source>
        <dbReference type="ARBA" id="ARBA00023033"/>
    </source>
</evidence>
<comment type="similarity">
    <text evidence="1 7">Belongs to the cytochrome P450 family.</text>
</comment>
<dbReference type="Proteomes" id="UP000683925">
    <property type="component" value="Unassembled WGS sequence"/>
</dbReference>
<dbReference type="GO" id="GO:0005506">
    <property type="term" value="F:iron ion binding"/>
    <property type="evidence" value="ECO:0007669"/>
    <property type="project" value="InterPro"/>
</dbReference>
<dbReference type="FunFam" id="1.10.630.10:FF:000475">
    <property type="entry name" value="Uncharacterized protein"/>
    <property type="match status" value="1"/>
</dbReference>
<evidence type="ECO:0008006" key="10">
    <source>
        <dbReference type="Google" id="ProtNLM"/>
    </source>
</evidence>